<accession>A0ABX5D8B7</accession>
<organism evidence="1 2">
    <name type="scientific">Vibrio mediterranei</name>
    <dbReference type="NCBI Taxonomy" id="689"/>
    <lineage>
        <taxon>Bacteria</taxon>
        <taxon>Pseudomonadati</taxon>
        <taxon>Pseudomonadota</taxon>
        <taxon>Gammaproteobacteria</taxon>
        <taxon>Vibrionales</taxon>
        <taxon>Vibrionaceae</taxon>
        <taxon>Vibrio</taxon>
    </lineage>
</organism>
<protein>
    <recommendedName>
        <fullName evidence="3">Lytic transglycosylase domain-containing protein</fullName>
    </recommendedName>
</protein>
<sequence length="164" mass="18831">MALLSSSAYSVPPLYEEVAHHYALPKTVLYSLALTESQVALQNGQTRPWPWTLNVKGKPYFYDSAEEACQALTRFLTQTESVDIGLTQHNWYWQKSYFQRPCDVFQPRKNLEHAARLLWEGKQKYGSWVKAAGYFHRPAGGTLALQYEERFSKHLQQVEASNGS</sequence>
<comment type="caution">
    <text evidence="1">The sequence shown here is derived from an EMBL/GenBank/DDBJ whole genome shotgun (WGS) entry which is preliminary data.</text>
</comment>
<proteinExistence type="predicted"/>
<dbReference type="EMBL" id="NWTN01000047">
    <property type="protein sequence ID" value="PRQ64536.1"/>
    <property type="molecule type" value="Genomic_DNA"/>
</dbReference>
<gene>
    <name evidence="1" type="ORF">COR51_26930</name>
</gene>
<dbReference type="SUPFAM" id="SSF53955">
    <property type="entry name" value="Lysozyme-like"/>
    <property type="match status" value="1"/>
</dbReference>
<name>A0ABX5D8B7_9VIBR</name>
<keyword evidence="2" id="KW-1185">Reference proteome</keyword>
<dbReference type="Proteomes" id="UP000238163">
    <property type="component" value="Unassembled WGS sequence"/>
</dbReference>
<evidence type="ECO:0000313" key="1">
    <source>
        <dbReference type="EMBL" id="PRQ64536.1"/>
    </source>
</evidence>
<evidence type="ECO:0008006" key="3">
    <source>
        <dbReference type="Google" id="ProtNLM"/>
    </source>
</evidence>
<dbReference type="InterPro" id="IPR023346">
    <property type="entry name" value="Lysozyme-like_dom_sf"/>
</dbReference>
<evidence type="ECO:0000313" key="2">
    <source>
        <dbReference type="Proteomes" id="UP000238163"/>
    </source>
</evidence>
<reference evidence="1 2" key="1">
    <citation type="submission" date="2018-03" db="EMBL/GenBank/DDBJ databases">
        <title>Genetic Diversity and Phenotypic Plasticity of AHL Mediated Quorum Sensing in Environmental Strains of Vibrio mediterranei.</title>
        <authorList>
            <person name="Lantoine F."/>
            <person name="Vouve F."/>
        </authorList>
    </citation>
    <scope>NUCLEOTIDE SEQUENCE [LARGE SCALE GENOMIC DNA]</scope>
    <source>
        <strain evidence="1 2">17LN0615E</strain>
    </source>
</reference>